<dbReference type="Proteomes" id="UP001218423">
    <property type="component" value="Chromosome"/>
</dbReference>
<dbReference type="PIRSF" id="PIRSF004633">
    <property type="entry name" value="UCP_PLP_oxd"/>
    <property type="match status" value="1"/>
</dbReference>
<dbReference type="Proteomes" id="UP000887009">
    <property type="component" value="Unassembled WGS sequence"/>
</dbReference>
<dbReference type="EMBL" id="CP120942">
    <property type="protein sequence ID" value="WFF97128.1"/>
    <property type="molecule type" value="Genomic_DNA"/>
</dbReference>
<reference evidence="11" key="6">
    <citation type="submission" date="2023-03" db="EMBL/GenBank/DDBJ databases">
        <title>Aeromonas caviae strain AC1520.</title>
        <authorList>
            <person name="Xie T."/>
            <person name="Zhang Q."/>
            <person name="Deng J."/>
            <person name="Li X."/>
        </authorList>
    </citation>
    <scope>NUCLEOTIDE SEQUENCE</scope>
    <source>
        <strain evidence="11">AC1520</strain>
    </source>
</reference>
<keyword evidence="1" id="KW-0560">Oxidoreductase</keyword>
<proteinExistence type="predicted"/>
<evidence type="ECO:0000313" key="12">
    <source>
        <dbReference type="Proteomes" id="UP000515756"/>
    </source>
</evidence>
<accession>A0A081LRK8</accession>
<evidence type="ECO:0000313" key="6">
    <source>
        <dbReference type="EMBL" id="GJB91614.1"/>
    </source>
</evidence>
<dbReference type="Proteomes" id="UP000515756">
    <property type="component" value="Chromosome"/>
</dbReference>
<dbReference type="EMBL" id="CP025706">
    <property type="protein sequence ID" value="AXB05775.1"/>
    <property type="molecule type" value="Genomic_DNA"/>
</dbReference>
<dbReference type="EMBL" id="BPOP01000013">
    <property type="protein sequence ID" value="GJB91614.1"/>
    <property type="molecule type" value="Genomic_DNA"/>
</dbReference>
<dbReference type="AlphaFoldDB" id="A0A081LRK8"/>
<dbReference type="NCBIfam" id="TIGR04110">
    <property type="entry name" value="heme_HutZ"/>
    <property type="match status" value="1"/>
</dbReference>
<dbReference type="Proteomes" id="UP001304847">
    <property type="component" value="Unassembled WGS sequence"/>
</dbReference>
<evidence type="ECO:0000259" key="2">
    <source>
        <dbReference type="Pfam" id="PF01243"/>
    </source>
</evidence>
<dbReference type="GO" id="GO:0016627">
    <property type="term" value="F:oxidoreductase activity, acting on the CH-CH group of donors"/>
    <property type="evidence" value="ECO:0007669"/>
    <property type="project" value="TreeGrafter"/>
</dbReference>
<dbReference type="Proteomes" id="UP001160758">
    <property type="component" value="Unassembled WGS sequence"/>
</dbReference>
<dbReference type="EMBL" id="CP065937">
    <property type="protein sequence ID" value="QQA61439.1"/>
    <property type="molecule type" value="Genomic_DNA"/>
</dbReference>
<dbReference type="Proteomes" id="UP000737420">
    <property type="component" value="Unassembled WGS sequence"/>
</dbReference>
<dbReference type="PANTHER" id="PTHR35176">
    <property type="entry name" value="HEME OXYGENASE HI_0854-RELATED"/>
    <property type="match status" value="1"/>
</dbReference>
<reference evidence="7" key="5">
    <citation type="submission" date="2022-09" db="EMBL/GenBank/DDBJ databases">
        <title>Intensive care unit water sources are persistently colonized with multi-drug resistant bacteria and are the site of extensive horizontal gene transfer of antibiotic resistance genes.</title>
        <authorList>
            <person name="Diorio-Toth L."/>
        </authorList>
    </citation>
    <scope>NUCLEOTIDE SEQUENCE</scope>
    <source>
        <strain evidence="7">GD03796</strain>
    </source>
</reference>
<gene>
    <name evidence="7" type="primary">hutZ</name>
    <name evidence="3" type="ORF">C1C91_12915</name>
    <name evidence="9" type="ORF">JC965_02560</name>
    <name evidence="5" type="ORF">KAM348_00780</name>
    <name evidence="6" type="ORF">KAM382_16750</name>
    <name evidence="7" type="ORF">N5I07_17520</name>
    <name evidence="10" type="ORF">OJY61_02975</name>
    <name evidence="11" type="ORF">P5S46_15900</name>
    <name evidence="8" type="ORF">VCX44_02040</name>
    <name evidence="4" type="ORF">WP2W18E01_08400</name>
</gene>
<dbReference type="GeneID" id="48821280"/>
<dbReference type="InterPro" id="IPR014419">
    <property type="entry name" value="HutZ"/>
</dbReference>
<evidence type="ECO:0000313" key="3">
    <source>
        <dbReference type="EMBL" id="AXB05775.1"/>
    </source>
</evidence>
<dbReference type="Proteomes" id="UP000266778">
    <property type="component" value="Chromosome"/>
</dbReference>
<dbReference type="EMBL" id="AP021927">
    <property type="protein sequence ID" value="BBQ29258.1"/>
    <property type="molecule type" value="Genomic_DNA"/>
</dbReference>
<dbReference type="EMBL" id="CP110176">
    <property type="protein sequence ID" value="UZC86926.1"/>
    <property type="molecule type" value="Genomic_DNA"/>
</dbReference>
<evidence type="ECO:0000313" key="15">
    <source>
        <dbReference type="Proteomes" id="UP001304847"/>
    </source>
</evidence>
<dbReference type="GO" id="GO:0005829">
    <property type="term" value="C:cytosol"/>
    <property type="evidence" value="ECO:0007669"/>
    <property type="project" value="TreeGrafter"/>
</dbReference>
<dbReference type="InterPro" id="IPR052019">
    <property type="entry name" value="F420H2_bilvrd_red/Heme_oxyg"/>
</dbReference>
<dbReference type="EMBL" id="BPNL01000001">
    <property type="protein sequence ID" value="GJA52655.1"/>
    <property type="molecule type" value="Genomic_DNA"/>
</dbReference>
<protein>
    <submittedName>
        <fullName evidence="7">Heme utilization protein HutZ</fullName>
    </submittedName>
</protein>
<sequence length="185" mass="20872">MSERQERLQNRLQPEIREFRDGCRTLQLATVDGEGNPNASYAPFVLQEDGYYVLISEIARHARNLQQVPKVSLMLIEDETGARELFARKRLTFDAVAEVVARDDARWEKAVAALEGRFGEIVKGLSNLKDFVLFRLKPEQGLFVKGFGQAFRVSGDELVDFVHLVEGHKRIDNGAELTSPADEPV</sequence>
<evidence type="ECO:0000313" key="14">
    <source>
        <dbReference type="Proteomes" id="UP001160758"/>
    </source>
</evidence>
<reference evidence="3" key="1">
    <citation type="journal article" date="2019" name="J Environ">
        <title>Genetic characterization and potential molecular dissemination mechanism of tet (31) gene in Aeromonas caviae from an oxytetracycline wastewater treatment system.</title>
        <authorList>
            <person name="Shi Y."/>
            <person name="Tian Z."/>
            <person name="Leclercq S.O."/>
            <person name="Zhang H."/>
            <person name="Yang M."/>
            <person name="Zhang Y."/>
        </authorList>
    </citation>
    <scope>NUCLEOTIDE SEQUENCE</scope>
    <source>
        <strain evidence="3">T25-39</strain>
    </source>
</reference>
<reference evidence="9" key="3">
    <citation type="submission" date="2020-12" db="EMBL/GenBank/DDBJ databases">
        <title>GES Beta-lactamases isolated from hospital effluents in Brazil.</title>
        <authorList>
            <person name="Conte D."/>
            <person name="Mesa D."/>
            <person name="Palmeiro J.K."/>
            <person name="Dalla-Costa L.M."/>
        </authorList>
    </citation>
    <scope>NUCLEOTIDE SEQUENCE [LARGE SCALE GENOMIC DNA]</scope>
    <source>
        <strain evidence="9">Aero21</strain>
    </source>
</reference>
<dbReference type="InterPro" id="IPR012349">
    <property type="entry name" value="Split_barrel_FMN-bd"/>
</dbReference>
<feature type="domain" description="Pyridoxamine 5'-phosphate oxidase N-terminal" evidence="2">
    <location>
        <begin position="12"/>
        <end position="144"/>
    </location>
</feature>
<organism evidence="7 14">
    <name type="scientific">Aeromonas caviae</name>
    <name type="common">Aeromonas punctata</name>
    <dbReference type="NCBI Taxonomy" id="648"/>
    <lineage>
        <taxon>Bacteria</taxon>
        <taxon>Pseudomonadati</taxon>
        <taxon>Pseudomonadota</taxon>
        <taxon>Gammaproteobacteria</taxon>
        <taxon>Aeromonadales</taxon>
        <taxon>Aeromonadaceae</taxon>
        <taxon>Aeromonas</taxon>
    </lineage>
</organism>
<dbReference type="EMBL" id="JAYGOJ010000005">
    <property type="protein sequence ID" value="MEA9434621.1"/>
    <property type="molecule type" value="Genomic_DNA"/>
</dbReference>
<evidence type="ECO:0000313" key="7">
    <source>
        <dbReference type="EMBL" id="MDH1899325.1"/>
    </source>
</evidence>
<dbReference type="Proteomes" id="UP001163285">
    <property type="component" value="Chromosome"/>
</dbReference>
<evidence type="ECO:0000313" key="9">
    <source>
        <dbReference type="EMBL" id="QQA61439.1"/>
    </source>
</evidence>
<dbReference type="KEGG" id="acav:VI35_16400"/>
<evidence type="ECO:0000313" key="11">
    <source>
        <dbReference type="EMBL" id="WFF97128.1"/>
    </source>
</evidence>
<reference evidence="8 15" key="8">
    <citation type="submission" date="2023-12" db="EMBL/GenBank/DDBJ databases">
        <title>Characterization of antibiotic resistance in Aeromonas spp. in hospital effluent.</title>
        <authorList>
            <person name="Negoseki B.R.S."/>
            <person name="Krul D."/>
            <person name="Siqueira A.C."/>
            <person name="Almeida M."/>
            <person name="Mesa D."/>
            <person name="Conte D."/>
            <person name="Dalla-Costa L.M."/>
        </authorList>
    </citation>
    <scope>NUCLEOTIDE SEQUENCE [LARGE SCALE GENOMIC DNA]</scope>
    <source>
        <strain evidence="8 15">36v</strain>
    </source>
</reference>
<evidence type="ECO:0000313" key="13">
    <source>
        <dbReference type="Proteomes" id="UP000737420"/>
    </source>
</evidence>
<dbReference type="EMBL" id="JAOCFT010000001">
    <property type="protein sequence ID" value="MDH1899325.1"/>
    <property type="molecule type" value="Genomic_DNA"/>
</dbReference>
<reference evidence="4 12" key="2">
    <citation type="submission" date="2019-12" db="EMBL/GenBank/DDBJ databases">
        <title>complete genome sequences of Aeromonas caviae str. WP2-W18-ESBL-01 isolated from wastewater treatment plant effluent.</title>
        <authorList>
            <person name="Sekizuka T."/>
            <person name="Itokawa K."/>
            <person name="Yatsu K."/>
            <person name="Inamine Y."/>
            <person name="Kuroda M."/>
        </authorList>
    </citation>
    <scope>NUCLEOTIDE SEQUENCE [LARGE SCALE GENOMIC DNA]</scope>
    <source>
        <strain evidence="4 12">WP2-W18-ESBL-01</strain>
    </source>
</reference>
<evidence type="ECO:0000313" key="5">
    <source>
        <dbReference type="EMBL" id="GJA52655.1"/>
    </source>
</evidence>
<dbReference type="Gene3D" id="2.30.110.10">
    <property type="entry name" value="Electron Transport, Fmn-binding Protein, Chain A"/>
    <property type="match status" value="1"/>
</dbReference>
<name>A0A081LRK8_AERCA</name>
<reference evidence="5 13" key="4">
    <citation type="submission" date="2021-07" db="EMBL/GenBank/DDBJ databases">
        <title>Draft genome sequence of carbapenem-resistant Aeromonas spp. in Japan.</title>
        <authorList>
            <person name="Maehana S."/>
            <person name="Suzuki M."/>
            <person name="Kitasato H."/>
        </authorList>
    </citation>
    <scope>NUCLEOTIDE SEQUENCE</scope>
    <source>
        <strain evidence="5">KAM348</strain>
        <strain evidence="6 13">KAM382</strain>
    </source>
</reference>
<evidence type="ECO:0000313" key="8">
    <source>
        <dbReference type="EMBL" id="MEA9434621.1"/>
    </source>
</evidence>
<dbReference type="OrthoDB" id="5345368at2"/>
<dbReference type="PANTHER" id="PTHR35176:SF6">
    <property type="entry name" value="HEME OXYGENASE HI_0854-RELATED"/>
    <property type="match status" value="1"/>
</dbReference>
<evidence type="ECO:0000313" key="4">
    <source>
        <dbReference type="EMBL" id="BBQ29258.1"/>
    </source>
</evidence>
<reference evidence="10" key="7">
    <citation type="submission" date="2023-04" db="EMBL/GenBank/DDBJ databases">
        <title>Whole Genome Sequence of Multi-drug resistant Aeromonas caviae as a gut pathogen in newborn.</title>
        <authorList>
            <person name="Jadhav S.V."/>
            <person name="Saroj S.D."/>
            <person name="Saha U.B."/>
            <person name="Sen S."/>
            <person name="Kher A."/>
        </authorList>
    </citation>
    <scope>NUCLEOTIDE SEQUENCE</scope>
    <source>
        <strain evidence="10">SVJ23</strain>
    </source>
</reference>
<dbReference type="GO" id="GO:0070967">
    <property type="term" value="F:coenzyme F420 binding"/>
    <property type="evidence" value="ECO:0007669"/>
    <property type="project" value="TreeGrafter"/>
</dbReference>
<dbReference type="Pfam" id="PF01243">
    <property type="entry name" value="PNPOx_N"/>
    <property type="match status" value="1"/>
</dbReference>
<dbReference type="SUPFAM" id="SSF50475">
    <property type="entry name" value="FMN-binding split barrel"/>
    <property type="match status" value="1"/>
</dbReference>
<dbReference type="RefSeq" id="WP_010673228.1">
    <property type="nucleotide sequence ID" value="NZ_AP019195.1"/>
</dbReference>
<evidence type="ECO:0000313" key="10">
    <source>
        <dbReference type="EMBL" id="UZC86926.1"/>
    </source>
</evidence>
<dbReference type="InterPro" id="IPR011576">
    <property type="entry name" value="Pyridox_Oxase_N"/>
</dbReference>
<keyword evidence="15" id="KW-1185">Reference proteome</keyword>
<evidence type="ECO:0000256" key="1">
    <source>
        <dbReference type="ARBA" id="ARBA00023002"/>
    </source>
</evidence>